<dbReference type="PROSITE" id="PS51156">
    <property type="entry name" value="ELM2"/>
    <property type="match status" value="1"/>
</dbReference>
<sequence>MATKSHAVSGTISCYALIDCIRFRLMLINKRENMIVSITFPQGGEMPLEQLLALYGYNMPDPVLQQQQEPNELAASLPEMTLDKIGKALLSGGEDVDSHSSADDLTLSVTSHSSDLLQCHLRGTTSNYNATFCPDIMVGPQYQAIIPSLCTHTFYERAYENEDQLLWTPDVLSSLAVEKFLLEVQRKGSDDGPTNTLTTGDIIKDNDQALYELVKCNFNEEEALRRYRFNVKVSNELCGWSEEECRNFEYGYRAYGKNFNLIQANKVNPQI</sequence>
<evidence type="ECO:0000313" key="4">
    <source>
        <dbReference type="Proteomes" id="UP000472260"/>
    </source>
</evidence>
<keyword evidence="4" id="KW-1185">Reference proteome</keyword>
<dbReference type="SMART" id="SM01189">
    <property type="entry name" value="ELM2"/>
    <property type="match status" value="1"/>
</dbReference>
<reference evidence="3" key="2">
    <citation type="submission" date="2025-09" db="UniProtKB">
        <authorList>
            <consortium name="Ensembl"/>
        </authorList>
    </citation>
    <scope>IDENTIFICATION</scope>
</reference>
<keyword evidence="1" id="KW-0539">Nucleus</keyword>
<name>A0A671P1A1_9TELE</name>
<evidence type="ECO:0000313" key="3">
    <source>
        <dbReference type="Ensembl" id="ENSSANP00000052379.1"/>
    </source>
</evidence>
<dbReference type="GO" id="GO:0003714">
    <property type="term" value="F:transcription corepressor activity"/>
    <property type="evidence" value="ECO:0007669"/>
    <property type="project" value="TreeGrafter"/>
</dbReference>
<dbReference type="InterPro" id="IPR040138">
    <property type="entry name" value="MIER/MTA"/>
</dbReference>
<dbReference type="GO" id="GO:0042826">
    <property type="term" value="F:histone deacetylase binding"/>
    <property type="evidence" value="ECO:0007669"/>
    <property type="project" value="TreeGrafter"/>
</dbReference>
<dbReference type="Gene3D" id="1.10.10.60">
    <property type="entry name" value="Homeodomain-like"/>
    <property type="match status" value="1"/>
</dbReference>
<dbReference type="PANTHER" id="PTHR10865">
    <property type="entry name" value="METASTASIS-ASSOCIATED PROTEIN AND MESODERM INDUCTION EARLY RESPONSE PROTEIN"/>
    <property type="match status" value="1"/>
</dbReference>
<accession>A0A671P1A1</accession>
<dbReference type="GO" id="GO:0005654">
    <property type="term" value="C:nucleoplasm"/>
    <property type="evidence" value="ECO:0007669"/>
    <property type="project" value="TreeGrafter"/>
</dbReference>
<organism evidence="3 4">
    <name type="scientific">Sinocyclocheilus anshuiensis</name>
    <dbReference type="NCBI Taxonomy" id="1608454"/>
    <lineage>
        <taxon>Eukaryota</taxon>
        <taxon>Metazoa</taxon>
        <taxon>Chordata</taxon>
        <taxon>Craniata</taxon>
        <taxon>Vertebrata</taxon>
        <taxon>Euteleostomi</taxon>
        <taxon>Actinopterygii</taxon>
        <taxon>Neopterygii</taxon>
        <taxon>Teleostei</taxon>
        <taxon>Ostariophysi</taxon>
        <taxon>Cypriniformes</taxon>
        <taxon>Cyprinidae</taxon>
        <taxon>Cyprininae</taxon>
        <taxon>Sinocyclocheilus</taxon>
    </lineage>
</organism>
<dbReference type="Pfam" id="PF01448">
    <property type="entry name" value="ELM2"/>
    <property type="match status" value="1"/>
</dbReference>
<dbReference type="Proteomes" id="UP000472260">
    <property type="component" value="Unassembled WGS sequence"/>
</dbReference>
<evidence type="ECO:0000259" key="2">
    <source>
        <dbReference type="PROSITE" id="PS51156"/>
    </source>
</evidence>
<dbReference type="Ensembl" id="ENSSANT00000055681.1">
    <property type="protein sequence ID" value="ENSSANP00000052379.1"/>
    <property type="gene ID" value="ENSSANG00000026204.1"/>
</dbReference>
<proteinExistence type="predicted"/>
<dbReference type="AlphaFoldDB" id="A0A671P1A1"/>
<dbReference type="GO" id="GO:0000122">
    <property type="term" value="P:negative regulation of transcription by RNA polymerase II"/>
    <property type="evidence" value="ECO:0007669"/>
    <property type="project" value="TreeGrafter"/>
</dbReference>
<dbReference type="PANTHER" id="PTHR10865:SF27">
    <property type="entry name" value="MESODERM INDUCTION EARLY RESPONSE PROTEIN 2"/>
    <property type="match status" value="1"/>
</dbReference>
<dbReference type="InterPro" id="IPR000949">
    <property type="entry name" value="ELM2_dom"/>
</dbReference>
<protein>
    <submittedName>
        <fullName evidence="3">Mesoderm induction early response 1, family member 2</fullName>
    </submittedName>
</protein>
<reference evidence="3" key="1">
    <citation type="submission" date="2025-08" db="UniProtKB">
        <authorList>
            <consortium name="Ensembl"/>
        </authorList>
    </citation>
    <scope>IDENTIFICATION</scope>
</reference>
<feature type="domain" description="ELM2" evidence="2">
    <location>
        <begin position="134"/>
        <end position="231"/>
    </location>
</feature>
<dbReference type="FunFam" id="4.10.1240.50:FF:000005">
    <property type="entry name" value="Mesoderm induction early response protein 3"/>
    <property type="match status" value="1"/>
</dbReference>
<evidence type="ECO:0000256" key="1">
    <source>
        <dbReference type="ARBA" id="ARBA00023242"/>
    </source>
</evidence>